<evidence type="ECO:0000256" key="1">
    <source>
        <dbReference type="SAM" id="MobiDB-lite"/>
    </source>
</evidence>
<dbReference type="AlphaFoldDB" id="A0A0F9M1M2"/>
<accession>A0A0F9M1M2</accession>
<proteinExistence type="predicted"/>
<evidence type="ECO:0000313" key="2">
    <source>
        <dbReference type="EMBL" id="KKM93241.1"/>
    </source>
</evidence>
<gene>
    <name evidence="2" type="ORF">LCGC14_1210380</name>
</gene>
<name>A0A0F9M1M2_9ZZZZ</name>
<feature type="region of interest" description="Disordered" evidence="1">
    <location>
        <begin position="530"/>
        <end position="551"/>
    </location>
</feature>
<reference evidence="2" key="1">
    <citation type="journal article" date="2015" name="Nature">
        <title>Complex archaea that bridge the gap between prokaryotes and eukaryotes.</title>
        <authorList>
            <person name="Spang A."/>
            <person name="Saw J.H."/>
            <person name="Jorgensen S.L."/>
            <person name="Zaremba-Niedzwiedzka K."/>
            <person name="Martijn J."/>
            <person name="Lind A.E."/>
            <person name="van Eijk R."/>
            <person name="Schleper C."/>
            <person name="Guy L."/>
            <person name="Ettema T.J."/>
        </authorList>
    </citation>
    <scope>NUCLEOTIDE SEQUENCE</scope>
</reference>
<sequence length="551" mass="62996">MADSAWSIRFFQGNNYKDDGTIDIVSNFKRGKSRQLDTIITYNGMYGIDNYLIWNIHKNLPTYDFSTVVLNLNLHLYKTPKIVYFQDFYRVQDIRYNPSKSQYTLYAITESSVKLHSKLTKFGVKSLSYKKNRKASDIIREVIEGNDIFFVTYHEDEEGTKDMIDYEYRYFAIDIEWTVLDFIQYICNDNMYEWCLDKTVDEDNVPTEILHFGHEIKAWDYRNATKKYEIEKDNISHSINAMKITTDGSPMEPLAHWEETLRCVWSKHAAGKGGGISKGCFIPIGGGHFDKFIYLRTLEGGIEKDIGYSMLTKKKKRFPSIGIGNILKDEGDYQFIDEISIQKNPPTYSIREPHNILINRGEDILVQHQLEKITRSTPYLDHNAGMLYPSPKLDNPPPNSLIFNIDGKRESAVLGPYVYGDGRIDRDEDGKPTGDMKLIIPFKENKGDLRLQLPNGWCLYIKEDGETFIQKEGADPTTVPTLANSQIYLGANGSIKFNGGGHFISHDTHKHGYQHTHQTGNMGIPIPPQSHIGPGIETDATTDNSTKTEVE</sequence>
<comment type="caution">
    <text evidence="2">The sequence shown here is derived from an EMBL/GenBank/DDBJ whole genome shotgun (WGS) entry which is preliminary data.</text>
</comment>
<protein>
    <submittedName>
        <fullName evidence="2">Uncharacterized protein</fullName>
    </submittedName>
</protein>
<organism evidence="2">
    <name type="scientific">marine sediment metagenome</name>
    <dbReference type="NCBI Taxonomy" id="412755"/>
    <lineage>
        <taxon>unclassified sequences</taxon>
        <taxon>metagenomes</taxon>
        <taxon>ecological metagenomes</taxon>
    </lineage>
</organism>
<dbReference type="EMBL" id="LAZR01006292">
    <property type="protein sequence ID" value="KKM93241.1"/>
    <property type="molecule type" value="Genomic_DNA"/>
</dbReference>